<dbReference type="InterPro" id="IPR052990">
    <property type="entry name" value="Sulfoquinovosidase_GH31"/>
</dbReference>
<dbReference type="InterPro" id="IPR011013">
    <property type="entry name" value="Gal_mutarotase_sf_dom"/>
</dbReference>
<dbReference type="PANTHER" id="PTHR46959">
    <property type="entry name" value="SULFOQUINOVOSIDASE"/>
    <property type="match status" value="1"/>
</dbReference>
<dbReference type="EMBL" id="BAAAQK010000011">
    <property type="protein sequence ID" value="GAA1854064.1"/>
    <property type="molecule type" value="Genomic_DNA"/>
</dbReference>
<dbReference type="Pfam" id="PF01055">
    <property type="entry name" value="Glyco_hydro_31_2nd"/>
    <property type="match status" value="1"/>
</dbReference>
<proteinExistence type="inferred from homology"/>
<dbReference type="Pfam" id="PF21365">
    <property type="entry name" value="Glyco_hydro_31_3rd"/>
    <property type="match status" value="1"/>
</dbReference>
<dbReference type="SUPFAM" id="SSF51011">
    <property type="entry name" value="Glycosyl hydrolase domain"/>
    <property type="match status" value="1"/>
</dbReference>
<evidence type="ECO:0000256" key="3">
    <source>
        <dbReference type="SAM" id="SignalP"/>
    </source>
</evidence>
<dbReference type="Gene3D" id="2.60.40.1760">
    <property type="entry name" value="glycosyl hydrolase (family 31)"/>
    <property type="match status" value="1"/>
</dbReference>
<name>A0ABN2N6F0_9PSEU</name>
<organism evidence="6 7">
    <name type="scientific">Pseudonocardia ailaonensis</name>
    <dbReference type="NCBI Taxonomy" id="367279"/>
    <lineage>
        <taxon>Bacteria</taxon>
        <taxon>Bacillati</taxon>
        <taxon>Actinomycetota</taxon>
        <taxon>Actinomycetes</taxon>
        <taxon>Pseudonocardiales</taxon>
        <taxon>Pseudonocardiaceae</taxon>
        <taxon>Pseudonocardia</taxon>
    </lineage>
</organism>
<dbReference type="InterPro" id="IPR044112">
    <property type="entry name" value="YihQ_TIM-like"/>
</dbReference>
<keyword evidence="3" id="KW-0732">Signal</keyword>
<feature type="chain" id="PRO_5045941135" evidence="3">
    <location>
        <begin position="18"/>
        <end position="727"/>
    </location>
</feature>
<keyword evidence="7" id="KW-1185">Reference proteome</keyword>
<dbReference type="CDD" id="cd06594">
    <property type="entry name" value="GH31_glucosidase_YihQ"/>
    <property type="match status" value="1"/>
</dbReference>
<dbReference type="InterPro" id="IPR017853">
    <property type="entry name" value="GH"/>
</dbReference>
<gene>
    <name evidence="6" type="ORF">GCM10009836_37670</name>
</gene>
<evidence type="ECO:0000256" key="2">
    <source>
        <dbReference type="RuleBase" id="RU361185"/>
    </source>
</evidence>
<reference evidence="6 7" key="1">
    <citation type="journal article" date="2019" name="Int. J. Syst. Evol. Microbiol.">
        <title>The Global Catalogue of Microorganisms (GCM) 10K type strain sequencing project: providing services to taxonomists for standard genome sequencing and annotation.</title>
        <authorList>
            <consortium name="The Broad Institute Genomics Platform"/>
            <consortium name="The Broad Institute Genome Sequencing Center for Infectious Disease"/>
            <person name="Wu L."/>
            <person name="Ma J."/>
        </authorList>
    </citation>
    <scope>NUCLEOTIDE SEQUENCE [LARGE SCALE GENOMIC DNA]</scope>
    <source>
        <strain evidence="6 7">JCM 16009</strain>
    </source>
</reference>
<dbReference type="Gene3D" id="2.60.40.1180">
    <property type="entry name" value="Golgi alpha-mannosidase II"/>
    <property type="match status" value="1"/>
</dbReference>
<protein>
    <submittedName>
        <fullName evidence="6">Alpha-glucosidase</fullName>
    </submittedName>
</protein>
<feature type="domain" description="Glycosyl hydrolase family 31 C-terminal" evidence="5">
    <location>
        <begin position="623"/>
        <end position="708"/>
    </location>
</feature>
<dbReference type="Proteomes" id="UP001500449">
    <property type="component" value="Unassembled WGS sequence"/>
</dbReference>
<keyword evidence="2" id="KW-0326">Glycosidase</keyword>
<dbReference type="InterPro" id="IPR000322">
    <property type="entry name" value="Glyco_hydro_31_TIM"/>
</dbReference>
<evidence type="ECO:0000313" key="6">
    <source>
        <dbReference type="EMBL" id="GAA1854064.1"/>
    </source>
</evidence>
<comment type="similarity">
    <text evidence="1 2">Belongs to the glycosyl hydrolase 31 family.</text>
</comment>
<keyword evidence="2" id="KW-0378">Hydrolase</keyword>
<feature type="signal peptide" evidence="3">
    <location>
        <begin position="1"/>
        <end position="17"/>
    </location>
</feature>
<accession>A0ABN2N6F0</accession>
<evidence type="ECO:0000259" key="5">
    <source>
        <dbReference type="Pfam" id="PF21365"/>
    </source>
</evidence>
<dbReference type="SUPFAM" id="SSF74650">
    <property type="entry name" value="Galactose mutarotase-like"/>
    <property type="match status" value="1"/>
</dbReference>
<dbReference type="CDD" id="cd14752">
    <property type="entry name" value="GH31_N"/>
    <property type="match status" value="1"/>
</dbReference>
<comment type="caution">
    <text evidence="6">The sequence shown here is derived from an EMBL/GenBank/DDBJ whole genome shotgun (WGS) entry which is preliminary data.</text>
</comment>
<evidence type="ECO:0000256" key="1">
    <source>
        <dbReference type="ARBA" id="ARBA00007806"/>
    </source>
</evidence>
<dbReference type="InterPro" id="IPR013780">
    <property type="entry name" value="Glyco_hydro_b"/>
</dbReference>
<dbReference type="Gene3D" id="3.20.20.80">
    <property type="entry name" value="Glycosidases"/>
    <property type="match status" value="1"/>
</dbReference>
<dbReference type="PANTHER" id="PTHR46959:SF2">
    <property type="entry name" value="SULFOQUINOVOSIDASE"/>
    <property type="match status" value="1"/>
</dbReference>
<sequence length="727" mass="79335">MLLAAVPVAACSTAAAAEDVFADARSYPVGDFVLQLTLFGGAPALRVHHVSEPGRAVWESYPGRGFVATGTAGTDIAENTTPASGFTITDTNLVRQENQTVDAVDSVGGAVILRGRIGDAGYTMTFSQPVAHHLRFAVTTSADRVFLRYRSDPDEQVLGFGQQLTYLDQKGRQLPILVQEHGVGRGLPIVTQAVALEAGARSAGDWYTTEVSVPHYLTTANRSLFLESSEYCVFDWRAADYVEIELNAPTMTGRILHGTDPLSLIEAYTVYSGRMRPLPDWIHEGAIIAVQGGSAIAQSTLDTVVNADIPLSAFWIQDWVGVRTTPVGQQLWWDWKLDPQQYPDWSGLVAALQARRGARVMIYINPFLANQPGHDELYQQAQQNGYLVRKADGTPVAIPSSNFSAGLIDLTNPAARTWIKGVITSQMITGAQSSGWMADFGEALPFDAVLHSGESPASFHNHYAEEWARMSREAIEEAGRGDDIVFFSRSGYTQSPGISTLFWVGDQLQSWDVHDGIRSALVGMLSGGVSGFSLVHSDTGGYDSLSAPVLGAVVHRTKELFNRWAELSAFTPVLRTHRGLDPAVAWQFDSDAETLAHFRRCVQLYRAWAPLRKQLAAEAARTGHPIMRALALHHADDEIARTIDDQYLLGPDVLVAPVLDDRATERSLYLPEGDWLHLWTAKTYFLRRGGEWVHVPAPIGNPPIFLRIDSPAGAALRTAVADAGLLR</sequence>
<evidence type="ECO:0000313" key="7">
    <source>
        <dbReference type="Proteomes" id="UP001500449"/>
    </source>
</evidence>
<dbReference type="InterPro" id="IPR048395">
    <property type="entry name" value="Glyco_hydro_31_C"/>
</dbReference>
<evidence type="ECO:0000259" key="4">
    <source>
        <dbReference type="Pfam" id="PF01055"/>
    </source>
</evidence>
<dbReference type="NCBIfam" id="NF007746">
    <property type="entry name" value="PRK10426.1"/>
    <property type="match status" value="1"/>
</dbReference>
<dbReference type="SUPFAM" id="SSF51445">
    <property type="entry name" value="(Trans)glycosidases"/>
    <property type="match status" value="1"/>
</dbReference>
<feature type="domain" description="Glycoside hydrolase family 31 TIM barrel" evidence="4">
    <location>
        <begin position="299"/>
        <end position="597"/>
    </location>
</feature>